<dbReference type="SUPFAM" id="SSF109854">
    <property type="entry name" value="DinB/YfiT-like putative metalloenzymes"/>
    <property type="match status" value="1"/>
</dbReference>
<feature type="domain" description="DinB-like" evidence="1">
    <location>
        <begin position="31"/>
        <end position="168"/>
    </location>
</feature>
<keyword evidence="2" id="KW-0378">Hydrolase</keyword>
<proteinExistence type="predicted"/>
<organism evidence="2 3">
    <name type="scientific">Cyclobacterium marinum (strain ATCC 25205 / DSM 745 / LMG 13164 / NCIMB 1802)</name>
    <name type="common">Flectobacillus marinus</name>
    <dbReference type="NCBI Taxonomy" id="880070"/>
    <lineage>
        <taxon>Bacteria</taxon>
        <taxon>Pseudomonadati</taxon>
        <taxon>Bacteroidota</taxon>
        <taxon>Cytophagia</taxon>
        <taxon>Cytophagales</taxon>
        <taxon>Cyclobacteriaceae</taxon>
        <taxon>Cyclobacterium</taxon>
    </lineage>
</organism>
<dbReference type="InterPro" id="IPR034660">
    <property type="entry name" value="DinB/YfiT-like"/>
</dbReference>
<dbReference type="KEGG" id="cmr:Cycma_0392"/>
<dbReference type="eggNOG" id="COG2318">
    <property type="taxonomic scope" value="Bacteria"/>
</dbReference>
<dbReference type="OrthoDB" id="9796039at2"/>
<dbReference type="HOGENOM" id="CLU_105789_1_0_10"/>
<accession>G0IVH5</accession>
<evidence type="ECO:0000313" key="2">
    <source>
        <dbReference type="EMBL" id="AEL24171.1"/>
    </source>
</evidence>
<name>G0IVH5_CYCMS</name>
<dbReference type="Pfam" id="PF12867">
    <property type="entry name" value="DinB_2"/>
    <property type="match status" value="1"/>
</dbReference>
<dbReference type="NCBIfam" id="NF009807">
    <property type="entry name" value="PRK13291.1"/>
    <property type="match status" value="1"/>
</dbReference>
<dbReference type="EMBL" id="CP002955">
    <property type="protein sequence ID" value="AEL24171.1"/>
    <property type="molecule type" value="Genomic_DNA"/>
</dbReference>
<dbReference type="Proteomes" id="UP000001635">
    <property type="component" value="Chromosome"/>
</dbReference>
<dbReference type="InterPro" id="IPR024775">
    <property type="entry name" value="DinB-like"/>
</dbReference>
<dbReference type="GO" id="GO:0016787">
    <property type="term" value="F:hydrolase activity"/>
    <property type="evidence" value="ECO:0007669"/>
    <property type="project" value="UniProtKB-KW"/>
</dbReference>
<dbReference type="STRING" id="880070.Cycma_0392"/>
<dbReference type="AlphaFoldDB" id="G0IVH5"/>
<sequence>MDIKKLQFPIGKYIPNNNPNHELIAQWIKQIEDFPTEVENACRDISIEQLNWRHRPGGWTVKQLVHHCSDSHMNSLIRFKLALTEKSPTIKPYFEDKWAELADSLDNNIEHSLNLLRGLHKKWALLLRSLNDQQLELEYTHPEHGEIFNLAETIGKYAWHCKHHLTHINNAIASNGKYN</sequence>
<evidence type="ECO:0000259" key="1">
    <source>
        <dbReference type="Pfam" id="PF12867"/>
    </source>
</evidence>
<keyword evidence="3" id="KW-1185">Reference proteome</keyword>
<evidence type="ECO:0000313" key="3">
    <source>
        <dbReference type="Proteomes" id="UP000001635"/>
    </source>
</evidence>
<gene>
    <name evidence="2" type="ordered locus">Cycma_0392</name>
</gene>
<protein>
    <submittedName>
        <fullName evidence="2">Metal-dependent hydrolase</fullName>
    </submittedName>
</protein>
<dbReference type="RefSeq" id="WP_014018470.1">
    <property type="nucleotide sequence ID" value="NC_015914.1"/>
</dbReference>
<dbReference type="Gene3D" id="1.20.120.450">
    <property type="entry name" value="dinb family like domain"/>
    <property type="match status" value="1"/>
</dbReference>
<reference evidence="3" key="1">
    <citation type="submission" date="2011-07" db="EMBL/GenBank/DDBJ databases">
        <title>The complete genome of Cyclobacterium marinum DSM 745.</title>
        <authorList>
            <person name="Lucas S."/>
            <person name="Han J."/>
            <person name="Lapidus A."/>
            <person name="Bruce D."/>
            <person name="Goodwin L."/>
            <person name="Pitluck S."/>
            <person name="Peters L."/>
            <person name="Kyrpides N."/>
            <person name="Mavromatis K."/>
            <person name="Ivanova N."/>
            <person name="Ovchinnikova G."/>
            <person name="Chertkov O."/>
            <person name="Detter J.C."/>
            <person name="Tapia R."/>
            <person name="Han C."/>
            <person name="Land M."/>
            <person name="Hauser L."/>
            <person name="Markowitz V."/>
            <person name="Cheng J.-F."/>
            <person name="Hugenholtz P."/>
            <person name="Woyke T."/>
            <person name="Wu D."/>
            <person name="Tindall B."/>
            <person name="Schuetze A."/>
            <person name="Brambilla E."/>
            <person name="Klenk H.-P."/>
            <person name="Eisen J.A."/>
        </authorList>
    </citation>
    <scope>NUCLEOTIDE SEQUENCE [LARGE SCALE GENOMIC DNA]</scope>
    <source>
        <strain evidence="3">ATCC 25205 / DSM 745 / LMG 13164 / NCIMB 1802</strain>
    </source>
</reference>